<evidence type="ECO:0000256" key="1">
    <source>
        <dbReference type="ARBA" id="ARBA00005854"/>
    </source>
</evidence>
<evidence type="ECO:0000256" key="2">
    <source>
        <dbReference type="ARBA" id="ARBA00023027"/>
    </source>
</evidence>
<dbReference type="InterPro" id="IPR036291">
    <property type="entry name" value="NAD(P)-bd_dom_sf"/>
</dbReference>
<proteinExistence type="inferred from homology"/>
<evidence type="ECO:0000313" key="6">
    <source>
        <dbReference type="EMBL" id="OGK29923.1"/>
    </source>
</evidence>
<evidence type="ECO:0000259" key="5">
    <source>
        <dbReference type="Pfam" id="PF02826"/>
    </source>
</evidence>
<reference evidence="6 7" key="1">
    <citation type="journal article" date="2016" name="Nat. Commun.">
        <title>Thousands of microbial genomes shed light on interconnected biogeochemical processes in an aquifer system.</title>
        <authorList>
            <person name="Anantharaman K."/>
            <person name="Brown C.T."/>
            <person name="Hug L.A."/>
            <person name="Sharon I."/>
            <person name="Castelle C.J."/>
            <person name="Probst A.J."/>
            <person name="Thomas B.C."/>
            <person name="Singh A."/>
            <person name="Wilkins M.J."/>
            <person name="Karaoz U."/>
            <person name="Brodie E.L."/>
            <person name="Williams K.H."/>
            <person name="Hubbard S.S."/>
            <person name="Banfield J.F."/>
        </authorList>
    </citation>
    <scope>NUCLEOTIDE SEQUENCE [LARGE SCALE GENOMIC DNA]</scope>
</reference>
<keyword evidence="3" id="KW-0560">Oxidoreductase</keyword>
<dbReference type="SUPFAM" id="SSF52283">
    <property type="entry name" value="Formate/glycerate dehydrogenase catalytic domain-like"/>
    <property type="match status" value="1"/>
</dbReference>
<accession>A0A1F7HFT0</accession>
<organism evidence="6 7">
    <name type="scientific">Candidatus Roizmanbacteria bacterium RIFCSPHIGHO2_02_FULL_43_11</name>
    <dbReference type="NCBI Taxonomy" id="1802043"/>
    <lineage>
        <taxon>Bacteria</taxon>
        <taxon>Candidatus Roizmaniibacteriota</taxon>
    </lineage>
</organism>
<evidence type="ECO:0000256" key="3">
    <source>
        <dbReference type="RuleBase" id="RU003719"/>
    </source>
</evidence>
<name>A0A1F7HFT0_9BACT</name>
<keyword evidence="2" id="KW-0520">NAD</keyword>
<evidence type="ECO:0008006" key="8">
    <source>
        <dbReference type="Google" id="ProtNLM"/>
    </source>
</evidence>
<dbReference type="InterPro" id="IPR058205">
    <property type="entry name" value="D-LDH-like"/>
</dbReference>
<dbReference type="AlphaFoldDB" id="A0A1F7HFT0"/>
<dbReference type="PANTHER" id="PTHR43026:SF1">
    <property type="entry name" value="2-HYDROXYACID DEHYDROGENASE HOMOLOG 1-RELATED"/>
    <property type="match status" value="1"/>
</dbReference>
<dbReference type="InterPro" id="IPR006140">
    <property type="entry name" value="D-isomer_DH_NAD-bd"/>
</dbReference>
<evidence type="ECO:0000259" key="4">
    <source>
        <dbReference type="Pfam" id="PF00389"/>
    </source>
</evidence>
<dbReference type="PANTHER" id="PTHR43026">
    <property type="entry name" value="2-HYDROXYACID DEHYDROGENASE HOMOLOG 1-RELATED"/>
    <property type="match status" value="1"/>
</dbReference>
<feature type="domain" description="D-isomer specific 2-hydroxyacid dehydrogenase NAD-binding" evidence="5">
    <location>
        <begin position="104"/>
        <end position="302"/>
    </location>
</feature>
<dbReference type="Pfam" id="PF00389">
    <property type="entry name" value="2-Hacid_dh"/>
    <property type="match status" value="1"/>
</dbReference>
<sequence>MKVAFFDIDSWSSPYIKRAFPGAILIEDRLSLENVYNHKDTQILSTFHTSDLSRVVLEKLPHLKLAAIRATGYNNVDMQYCAKSNVIVCNVPTYGRRTVAEHAFGLILTLTRKLYTAIDRVKKDGKFNIIGLQGTDLFGKTIGIVGLGEIGTSMLKIAKGFGMDVLIYTRTQDPTLAQEMDFEYAQDLDDLLGRSDIITLHLPLNEHTQHTINAKNIQNIKKGAYLINTARGGLIETEAILQALEEEILAGVGLDVLENEVEFQEEADLLSSHVRAKIDYENLVLDHVLIKHEKVVVTPHNAFNSNEARLKILTTSFENIHNFLDGKPQNVVTA</sequence>
<dbReference type="Gene3D" id="3.40.50.720">
    <property type="entry name" value="NAD(P)-binding Rossmann-like Domain"/>
    <property type="match status" value="2"/>
</dbReference>
<evidence type="ECO:0000313" key="7">
    <source>
        <dbReference type="Proteomes" id="UP000178098"/>
    </source>
</evidence>
<dbReference type="SUPFAM" id="SSF51735">
    <property type="entry name" value="NAD(P)-binding Rossmann-fold domains"/>
    <property type="match status" value="1"/>
</dbReference>
<protein>
    <recommendedName>
        <fullName evidence="8">Hydroxyacid dehydrogenase</fullName>
    </recommendedName>
</protein>
<dbReference type="Proteomes" id="UP000178098">
    <property type="component" value="Unassembled WGS sequence"/>
</dbReference>
<gene>
    <name evidence="6" type="ORF">A3D08_01745</name>
</gene>
<dbReference type="GO" id="GO:0008720">
    <property type="term" value="F:D-lactate dehydrogenase (NAD+) activity"/>
    <property type="evidence" value="ECO:0007669"/>
    <property type="project" value="TreeGrafter"/>
</dbReference>
<comment type="caution">
    <text evidence="6">The sequence shown here is derived from an EMBL/GenBank/DDBJ whole genome shotgun (WGS) entry which is preliminary data.</text>
</comment>
<feature type="domain" description="D-isomer specific 2-hydroxyacid dehydrogenase catalytic" evidence="4">
    <location>
        <begin position="29"/>
        <end position="332"/>
    </location>
</feature>
<dbReference type="Pfam" id="PF02826">
    <property type="entry name" value="2-Hacid_dh_C"/>
    <property type="match status" value="1"/>
</dbReference>
<dbReference type="InterPro" id="IPR006139">
    <property type="entry name" value="D-isomer_2_OHA_DH_cat_dom"/>
</dbReference>
<comment type="similarity">
    <text evidence="1 3">Belongs to the D-isomer specific 2-hydroxyacid dehydrogenase family.</text>
</comment>
<dbReference type="GO" id="GO:0051287">
    <property type="term" value="F:NAD binding"/>
    <property type="evidence" value="ECO:0007669"/>
    <property type="project" value="InterPro"/>
</dbReference>
<dbReference type="EMBL" id="MFZT01000037">
    <property type="protein sequence ID" value="OGK29923.1"/>
    <property type="molecule type" value="Genomic_DNA"/>
</dbReference>